<dbReference type="Proteomes" id="UP000799437">
    <property type="component" value="Unassembled WGS sequence"/>
</dbReference>
<evidence type="ECO:0000256" key="1">
    <source>
        <dbReference type="SAM" id="MobiDB-lite"/>
    </source>
</evidence>
<dbReference type="SUPFAM" id="SSF50729">
    <property type="entry name" value="PH domain-like"/>
    <property type="match status" value="1"/>
</dbReference>
<dbReference type="PANTHER" id="PTHR31606:SF1">
    <property type="entry name" value="WW DOMAIN BINDING PROTEIN 2, ISOFORM E"/>
    <property type="match status" value="1"/>
</dbReference>
<evidence type="ECO:0000313" key="3">
    <source>
        <dbReference type="Proteomes" id="UP000799437"/>
    </source>
</evidence>
<dbReference type="PANTHER" id="PTHR31606">
    <property type="entry name" value="WW DOMAIN BINDING PROTEIN 2, ISOFORM E"/>
    <property type="match status" value="1"/>
</dbReference>
<sequence>MSINWVMLSDAQNFTPLPNEETLYKSPPRTTLSLQTLNKYPGREPFHVTSSSGTIHLTNRRVVYLPQTPSPTLQSFAAPILNLHDTHVDSPWFGPNTWTALVQPVAGGNIPPQHAALELKITFKEGGAFDFSARFERVKERLQQAVEVARESGHAAGDGSETGRGLGGGALAGVNLDAVHLDELPAYEPGSGVPVPPEQVVEQQEAMRRDSEILSGSTGPNSPRVPAAPFTPPAEPPPGYEEAQMDSVADELERRLRRDG</sequence>
<dbReference type="EMBL" id="ML996579">
    <property type="protein sequence ID" value="KAF2754730.1"/>
    <property type="molecule type" value="Genomic_DNA"/>
</dbReference>
<dbReference type="OrthoDB" id="1259151at2759"/>
<protein>
    <recommendedName>
        <fullName evidence="4">WW-domain-binding protein</fullName>
    </recommendedName>
</protein>
<name>A0A6A6VYI9_9PEZI</name>
<dbReference type="GO" id="GO:0005634">
    <property type="term" value="C:nucleus"/>
    <property type="evidence" value="ECO:0007669"/>
    <property type="project" value="TreeGrafter"/>
</dbReference>
<dbReference type="AlphaFoldDB" id="A0A6A6VYI9"/>
<dbReference type="GO" id="GO:0003713">
    <property type="term" value="F:transcription coactivator activity"/>
    <property type="evidence" value="ECO:0007669"/>
    <property type="project" value="InterPro"/>
</dbReference>
<dbReference type="GeneID" id="54480209"/>
<dbReference type="RefSeq" id="XP_033597181.1">
    <property type="nucleotide sequence ID" value="XM_033739155.1"/>
</dbReference>
<feature type="compositionally biased region" description="Basic and acidic residues" evidence="1">
    <location>
        <begin position="251"/>
        <end position="260"/>
    </location>
</feature>
<accession>A0A6A6VYI9</accession>
<dbReference type="InterPro" id="IPR044852">
    <property type="entry name" value="WBP2-like"/>
</dbReference>
<keyword evidence="3" id="KW-1185">Reference proteome</keyword>
<reference evidence="2" key="1">
    <citation type="journal article" date="2020" name="Stud. Mycol.">
        <title>101 Dothideomycetes genomes: a test case for predicting lifestyles and emergence of pathogens.</title>
        <authorList>
            <person name="Haridas S."/>
            <person name="Albert R."/>
            <person name="Binder M."/>
            <person name="Bloem J."/>
            <person name="Labutti K."/>
            <person name="Salamov A."/>
            <person name="Andreopoulos B."/>
            <person name="Baker S."/>
            <person name="Barry K."/>
            <person name="Bills G."/>
            <person name="Bluhm B."/>
            <person name="Cannon C."/>
            <person name="Castanera R."/>
            <person name="Culley D."/>
            <person name="Daum C."/>
            <person name="Ezra D."/>
            <person name="Gonzalez J."/>
            <person name="Henrissat B."/>
            <person name="Kuo A."/>
            <person name="Liang C."/>
            <person name="Lipzen A."/>
            <person name="Lutzoni F."/>
            <person name="Magnuson J."/>
            <person name="Mondo S."/>
            <person name="Nolan M."/>
            <person name="Ohm R."/>
            <person name="Pangilinan J."/>
            <person name="Park H.-J."/>
            <person name="Ramirez L."/>
            <person name="Alfaro M."/>
            <person name="Sun H."/>
            <person name="Tritt A."/>
            <person name="Yoshinaga Y."/>
            <person name="Zwiers L.-H."/>
            <person name="Turgeon B."/>
            <person name="Goodwin S."/>
            <person name="Spatafora J."/>
            <person name="Crous P."/>
            <person name="Grigoriev I."/>
        </authorList>
    </citation>
    <scope>NUCLEOTIDE SEQUENCE</scope>
    <source>
        <strain evidence="2">CBS 121739</strain>
    </source>
</reference>
<feature type="region of interest" description="Disordered" evidence="1">
    <location>
        <begin position="185"/>
        <end position="260"/>
    </location>
</feature>
<gene>
    <name evidence="2" type="ORF">EJ05DRAFT_131527</name>
</gene>
<dbReference type="GO" id="GO:0031490">
    <property type="term" value="F:chromatin DNA binding"/>
    <property type="evidence" value="ECO:0007669"/>
    <property type="project" value="TreeGrafter"/>
</dbReference>
<dbReference type="CDD" id="cd13214">
    <property type="entry name" value="PH-GRAM_WBP2"/>
    <property type="match status" value="1"/>
</dbReference>
<organism evidence="2 3">
    <name type="scientific">Pseudovirgaria hyperparasitica</name>
    <dbReference type="NCBI Taxonomy" id="470096"/>
    <lineage>
        <taxon>Eukaryota</taxon>
        <taxon>Fungi</taxon>
        <taxon>Dikarya</taxon>
        <taxon>Ascomycota</taxon>
        <taxon>Pezizomycotina</taxon>
        <taxon>Dothideomycetes</taxon>
        <taxon>Dothideomycetes incertae sedis</taxon>
        <taxon>Acrospermales</taxon>
        <taxon>Acrospermaceae</taxon>
        <taxon>Pseudovirgaria</taxon>
    </lineage>
</organism>
<proteinExistence type="predicted"/>
<evidence type="ECO:0000313" key="2">
    <source>
        <dbReference type="EMBL" id="KAF2754730.1"/>
    </source>
</evidence>
<evidence type="ECO:0008006" key="4">
    <source>
        <dbReference type="Google" id="ProtNLM"/>
    </source>
</evidence>
<feature type="compositionally biased region" description="Pro residues" evidence="1">
    <location>
        <begin position="229"/>
        <end position="239"/>
    </location>
</feature>